<dbReference type="EMBL" id="JAHUTJ010050289">
    <property type="protein sequence ID" value="MED6283983.1"/>
    <property type="molecule type" value="Genomic_DNA"/>
</dbReference>
<comment type="caution">
    <text evidence="1">The sequence shown here is derived from an EMBL/GenBank/DDBJ whole genome shotgun (WGS) entry which is preliminary data.</text>
</comment>
<evidence type="ECO:0000313" key="2">
    <source>
        <dbReference type="Proteomes" id="UP001352852"/>
    </source>
</evidence>
<accession>A0ABU7E9Q5</accession>
<gene>
    <name evidence="1" type="ORF">CHARACLAT_014652</name>
</gene>
<proteinExistence type="predicted"/>
<name>A0ABU7E9Q5_9TELE</name>
<feature type="non-terminal residue" evidence="1">
    <location>
        <position position="64"/>
    </location>
</feature>
<dbReference type="Proteomes" id="UP001352852">
    <property type="component" value="Unassembled WGS sequence"/>
</dbReference>
<reference evidence="1 2" key="1">
    <citation type="submission" date="2021-06" db="EMBL/GenBank/DDBJ databases">
        <authorList>
            <person name="Palmer J.M."/>
        </authorList>
    </citation>
    <scope>NUCLEOTIDE SEQUENCE [LARGE SCALE GENOMIC DNA]</scope>
    <source>
        <strain evidence="1 2">CL_MEX2019</strain>
        <tissue evidence="1">Muscle</tissue>
    </source>
</reference>
<organism evidence="1 2">
    <name type="scientific">Characodon lateralis</name>
    <dbReference type="NCBI Taxonomy" id="208331"/>
    <lineage>
        <taxon>Eukaryota</taxon>
        <taxon>Metazoa</taxon>
        <taxon>Chordata</taxon>
        <taxon>Craniata</taxon>
        <taxon>Vertebrata</taxon>
        <taxon>Euteleostomi</taxon>
        <taxon>Actinopterygii</taxon>
        <taxon>Neopterygii</taxon>
        <taxon>Teleostei</taxon>
        <taxon>Neoteleostei</taxon>
        <taxon>Acanthomorphata</taxon>
        <taxon>Ovalentaria</taxon>
        <taxon>Atherinomorphae</taxon>
        <taxon>Cyprinodontiformes</taxon>
        <taxon>Goodeidae</taxon>
        <taxon>Characodon</taxon>
    </lineage>
</organism>
<protein>
    <submittedName>
        <fullName evidence="1">Uncharacterized protein</fullName>
    </submittedName>
</protein>
<sequence length="64" mass="6905">MWGVDSTDSPILAVDLCGSSRVLSILNSCLKSADDSPVDSCGFLFVCRDGGQPHPLHTFYICKE</sequence>
<keyword evidence="2" id="KW-1185">Reference proteome</keyword>
<evidence type="ECO:0000313" key="1">
    <source>
        <dbReference type="EMBL" id="MED6283983.1"/>
    </source>
</evidence>